<dbReference type="EMBL" id="ADMH02002065">
    <property type="protein sequence ID" value="ETN59725.1"/>
    <property type="molecule type" value="Genomic_DNA"/>
</dbReference>
<evidence type="ECO:0000256" key="1">
    <source>
        <dbReference type="PROSITE-ProRule" id="PRU00042"/>
    </source>
</evidence>
<dbReference type="EnsemblMetazoa" id="ADAC008674-RA">
    <property type="protein sequence ID" value="ADAC008674-PA"/>
    <property type="gene ID" value="ADAC008674"/>
</dbReference>
<organism evidence="3">
    <name type="scientific">Anopheles darlingi</name>
    <name type="common">Mosquito</name>
    <dbReference type="NCBI Taxonomy" id="43151"/>
    <lineage>
        <taxon>Eukaryota</taxon>
        <taxon>Metazoa</taxon>
        <taxon>Ecdysozoa</taxon>
        <taxon>Arthropoda</taxon>
        <taxon>Hexapoda</taxon>
        <taxon>Insecta</taxon>
        <taxon>Pterygota</taxon>
        <taxon>Neoptera</taxon>
        <taxon>Endopterygota</taxon>
        <taxon>Diptera</taxon>
        <taxon>Nematocera</taxon>
        <taxon>Culicoidea</taxon>
        <taxon>Culicidae</taxon>
        <taxon>Anophelinae</taxon>
        <taxon>Anopheles</taxon>
    </lineage>
</organism>
<proteinExistence type="predicted"/>
<dbReference type="AlphaFoldDB" id="W5JA46"/>
<feature type="domain" description="C2H2-type" evidence="2">
    <location>
        <begin position="73"/>
        <end position="100"/>
    </location>
</feature>
<dbReference type="VEuPathDB" id="VectorBase:ADAC008674"/>
<keyword evidence="1" id="KW-0862">Zinc</keyword>
<keyword evidence="5" id="KW-1185">Reference proteome</keyword>
<dbReference type="STRING" id="43151.W5JA46"/>
<dbReference type="PROSITE" id="PS50157">
    <property type="entry name" value="ZINC_FINGER_C2H2_2"/>
    <property type="match status" value="1"/>
</dbReference>
<sequence>MESLESFEPLVNPIRVYRNNRNRTLKTGEEKLAEVLAKIASMQKSANETGIDRTKVRTYAVKLRLKKSYVLRYKCYDCGSCFANPEFLEMHEESHLEPRRGGDIDLRQETPASGKQRVNLKQNAWFVGDFEDDCDEGDEDGEEEHIVQLDCTVEEGEDIFDITFDRTKCEKTYTMKYKVKKEPVGKCEVCEKLFYSHDCLKLHKLEHEKFLDIANIEPSININRSPPIEESTMTLDDSFYEALDVSDILERNGSAGIGRKSASLDGVLLCDGQRNPEAGFTLKYSITPRSSGKSAAFERAEKRLSAETNGQLQCQLAPAEQQTLIVKMEPLSETEIKQEPVDPIVDSDFELNDDGATLETVLSLQIKKEEPIEPEEKRLRLDLANEC</sequence>
<dbReference type="InterPro" id="IPR013087">
    <property type="entry name" value="Znf_C2H2_type"/>
</dbReference>
<accession>W5JA46</accession>
<evidence type="ECO:0000313" key="4">
    <source>
        <dbReference type="EnsemblMetazoa" id="ADAC008674-PA"/>
    </source>
</evidence>
<dbReference type="PROSITE" id="PS00028">
    <property type="entry name" value="ZINC_FINGER_C2H2_1"/>
    <property type="match status" value="2"/>
</dbReference>
<reference evidence="4" key="4">
    <citation type="submission" date="2015-06" db="UniProtKB">
        <authorList>
            <consortium name="EnsemblMetazoa"/>
        </authorList>
    </citation>
    <scope>IDENTIFICATION</scope>
</reference>
<dbReference type="eggNOG" id="KOG1721">
    <property type="taxonomic scope" value="Eukaryota"/>
</dbReference>
<dbReference type="HOGENOM" id="CLU_714165_0_0_1"/>
<evidence type="ECO:0000313" key="5">
    <source>
        <dbReference type="Proteomes" id="UP000000673"/>
    </source>
</evidence>
<reference evidence="3 5" key="1">
    <citation type="journal article" date="2010" name="BMC Genomics">
        <title>Combination of measures distinguishes pre-miRNAs from other stem-loops in the genome of the newly sequenced Anopheles darlingi.</title>
        <authorList>
            <person name="Mendes N.D."/>
            <person name="Freitas A.T."/>
            <person name="Vasconcelos A.T."/>
            <person name="Sagot M.F."/>
        </authorList>
    </citation>
    <scope>NUCLEOTIDE SEQUENCE</scope>
</reference>
<evidence type="ECO:0000313" key="3">
    <source>
        <dbReference type="EMBL" id="ETN59725.1"/>
    </source>
</evidence>
<gene>
    <name evidence="3" type="ORF">AND_008674</name>
</gene>
<protein>
    <recommendedName>
        <fullName evidence="2">C2H2-type domain-containing protein</fullName>
    </recommendedName>
</protein>
<dbReference type="SUPFAM" id="SSF57667">
    <property type="entry name" value="beta-beta-alpha zinc fingers"/>
    <property type="match status" value="1"/>
</dbReference>
<keyword evidence="1" id="KW-0863">Zinc-finger</keyword>
<name>W5JA46_ANODA</name>
<dbReference type="GO" id="GO:0008270">
    <property type="term" value="F:zinc ion binding"/>
    <property type="evidence" value="ECO:0007669"/>
    <property type="project" value="UniProtKB-KW"/>
</dbReference>
<reference evidence="3" key="2">
    <citation type="submission" date="2010-05" db="EMBL/GenBank/DDBJ databases">
        <authorList>
            <person name="Almeida L.G."/>
            <person name="Nicolas M.F."/>
            <person name="Souza R.C."/>
            <person name="Vasconcelos A.T.R."/>
        </authorList>
    </citation>
    <scope>NUCLEOTIDE SEQUENCE</scope>
</reference>
<reference evidence="3" key="3">
    <citation type="journal article" date="2013" name="Nucleic Acids Res.">
        <title>The genome of Anopheles darlingi, the main neotropical malaria vector.</title>
        <authorList>
            <person name="Marinotti O."/>
            <person name="Cerqueira G.C."/>
            <person name="de Almeida L.G."/>
            <person name="Ferro M.I."/>
            <person name="Loreto E.L."/>
            <person name="Zaha A."/>
            <person name="Teixeira S.M."/>
            <person name="Wespiser A.R."/>
            <person name="Almeida E Silva A."/>
            <person name="Schlindwein A.D."/>
            <person name="Pacheco A.C."/>
            <person name="Silva A.L."/>
            <person name="Graveley B.R."/>
            <person name="Walenz B.P."/>
            <person name="Lima Bde A."/>
            <person name="Ribeiro C.A."/>
            <person name="Nunes-Silva C.G."/>
            <person name="de Carvalho C.R."/>
            <person name="Soares C.M."/>
            <person name="de Menezes C.B."/>
            <person name="Matiolli C."/>
            <person name="Caffrey D."/>
            <person name="Araujo D.A."/>
            <person name="de Oliveira D.M."/>
            <person name="Golenbock D."/>
            <person name="Grisard E.C."/>
            <person name="Fantinatti-Garboggini F."/>
            <person name="de Carvalho F.M."/>
            <person name="Barcellos F.G."/>
            <person name="Prosdocimi F."/>
            <person name="May G."/>
            <person name="Azevedo Junior G.M."/>
            <person name="Guimaraes G.M."/>
            <person name="Goldman G.H."/>
            <person name="Padilha I.Q."/>
            <person name="Batista Jda S."/>
            <person name="Ferro J.A."/>
            <person name="Ribeiro J.M."/>
            <person name="Fietto J.L."/>
            <person name="Dabbas K.M."/>
            <person name="Cerdeira L."/>
            <person name="Agnez-Lima L.F."/>
            <person name="Brocchi M."/>
            <person name="de Carvalho M.O."/>
            <person name="Teixeira Mde M."/>
            <person name="Diniz Maia Mde M."/>
            <person name="Goldman M.H."/>
            <person name="Cruz Schneider M.P."/>
            <person name="Felipe M.S."/>
            <person name="Hungria M."/>
            <person name="Nicolas M.F."/>
            <person name="Pereira M."/>
            <person name="Montes M.A."/>
            <person name="Cantao M.E."/>
            <person name="Vincentz M."/>
            <person name="Rafael M.S."/>
            <person name="Silverman N."/>
            <person name="Stoco P.H."/>
            <person name="Souza R.C."/>
            <person name="Vicentini R."/>
            <person name="Gazzinelli R.T."/>
            <person name="Neves Rde O."/>
            <person name="Silva R."/>
            <person name="Astolfi-Filho S."/>
            <person name="Maciel T.E."/>
            <person name="Urmenyi T.P."/>
            <person name="Tadei W.P."/>
            <person name="Camargo E.P."/>
            <person name="de Vasconcelos A.T."/>
        </authorList>
    </citation>
    <scope>NUCLEOTIDE SEQUENCE</scope>
</reference>
<dbReference type="Proteomes" id="UP000000673">
    <property type="component" value="Unassembled WGS sequence"/>
</dbReference>
<dbReference type="InterPro" id="IPR036236">
    <property type="entry name" value="Znf_C2H2_sf"/>
</dbReference>
<dbReference type="VEuPathDB" id="VectorBase:ADAR2_011521"/>
<evidence type="ECO:0000259" key="2">
    <source>
        <dbReference type="PROSITE" id="PS50157"/>
    </source>
</evidence>
<keyword evidence="1" id="KW-0479">Metal-binding</keyword>
<dbReference type="SMART" id="SM00355">
    <property type="entry name" value="ZnF_C2H2"/>
    <property type="match status" value="2"/>
</dbReference>